<dbReference type="InterPro" id="IPR043148">
    <property type="entry name" value="TagF_C"/>
</dbReference>
<name>A0A1B8TVY1_9FLAO</name>
<accession>A0A1B8TVY1</accession>
<dbReference type="Gene3D" id="3.40.50.12580">
    <property type="match status" value="1"/>
</dbReference>
<evidence type="ECO:0000313" key="2">
    <source>
        <dbReference type="Proteomes" id="UP000092612"/>
    </source>
</evidence>
<dbReference type="RefSeq" id="WP_068362479.1">
    <property type="nucleotide sequence ID" value="NZ_CP019337.1"/>
</dbReference>
<dbReference type="AlphaFoldDB" id="A0A1B8TVY1"/>
<protein>
    <recommendedName>
        <fullName evidence="3">UDP-N-acetylglucosamine 2-epimerase domain-containing protein</fullName>
    </recommendedName>
</protein>
<dbReference type="STRING" id="996801.BW723_03015"/>
<evidence type="ECO:0000313" key="1">
    <source>
        <dbReference type="EMBL" id="OBY63649.1"/>
    </source>
</evidence>
<sequence>MKIKKKIIKKWNNISYMYTNGYLKTLPESFVNNISPVFVPRKIKLIIKDIIADILRSWRRTVISDSKVWFLVLTQNNVDALKKIQEDVPNSIFVSFYRFRSKVNVKVSYYYLNRRFLYNIIYPIKWLVYLTENKKKALRYFDLLFTVNGTYEESVRLLKKSKPKAIVFTNDHLIIARSLLLAANDLGIKTYYVQHASVSAHFPPLEFTYALLDGKDALLKYKKSGPVKSQVQLVGMTKFDDYIDQVNNNNKVETLGIAFNMGDQIDDVKKCIEKIKSEHSDLKIIARPHPAEKRNLALLNNVTLSKPSVESAFDFIKSIDCLISGDSSIHLEAVLLNVFACYYNFTKSKRFDFYGYVENGLLKHYKTIEDLNIELGKLKIFKPNVQSKSNFYNAAIGSEFYGKSTIKISKFIQDTIKS</sequence>
<gene>
    <name evidence="1" type="ORF">LPB301_12685</name>
</gene>
<proteinExistence type="predicted"/>
<organism evidence="1 2">
    <name type="scientific">Polaribacter reichenbachii</name>
    <dbReference type="NCBI Taxonomy" id="996801"/>
    <lineage>
        <taxon>Bacteria</taxon>
        <taxon>Pseudomonadati</taxon>
        <taxon>Bacteroidota</taxon>
        <taxon>Flavobacteriia</taxon>
        <taxon>Flavobacteriales</taxon>
        <taxon>Flavobacteriaceae</taxon>
    </lineage>
</organism>
<dbReference type="Proteomes" id="UP000092612">
    <property type="component" value="Unassembled WGS sequence"/>
</dbReference>
<evidence type="ECO:0008006" key="3">
    <source>
        <dbReference type="Google" id="ProtNLM"/>
    </source>
</evidence>
<dbReference type="SUPFAM" id="SSF53756">
    <property type="entry name" value="UDP-Glycosyltransferase/glycogen phosphorylase"/>
    <property type="match status" value="1"/>
</dbReference>
<dbReference type="KEGG" id="prn:BW723_03015"/>
<comment type="caution">
    <text evidence="1">The sequence shown here is derived from an EMBL/GenBank/DDBJ whole genome shotgun (WGS) entry which is preliminary data.</text>
</comment>
<dbReference type="EMBL" id="LSFL01000035">
    <property type="protein sequence ID" value="OBY63649.1"/>
    <property type="molecule type" value="Genomic_DNA"/>
</dbReference>
<keyword evidence="2" id="KW-1185">Reference proteome</keyword>
<reference evidence="2" key="1">
    <citation type="submission" date="2016-02" db="EMBL/GenBank/DDBJ databases">
        <title>Paenibacillus sp. LPB0068, isolated from Crassostrea gigas.</title>
        <authorList>
            <person name="Shin S.-K."/>
            <person name="Yi H."/>
        </authorList>
    </citation>
    <scope>NUCLEOTIDE SEQUENCE [LARGE SCALE GENOMIC DNA]</scope>
    <source>
        <strain evidence="2">KCTC 23969</strain>
    </source>
</reference>
<dbReference type="OrthoDB" id="863394at2"/>